<organism evidence="3 4">
    <name type="scientific">Sporisorium graminicola</name>
    <dbReference type="NCBI Taxonomy" id="280036"/>
    <lineage>
        <taxon>Eukaryota</taxon>
        <taxon>Fungi</taxon>
        <taxon>Dikarya</taxon>
        <taxon>Basidiomycota</taxon>
        <taxon>Ustilaginomycotina</taxon>
        <taxon>Ustilaginomycetes</taxon>
        <taxon>Ustilaginales</taxon>
        <taxon>Ustilaginaceae</taxon>
        <taxon>Sporisorium</taxon>
    </lineage>
</organism>
<dbReference type="RefSeq" id="XP_029742933.1">
    <property type="nucleotide sequence ID" value="XM_029881547.1"/>
</dbReference>
<evidence type="ECO:0000256" key="1">
    <source>
        <dbReference type="SAM" id="MobiDB-lite"/>
    </source>
</evidence>
<comment type="caution">
    <text evidence="3">The sequence shown here is derived from an EMBL/GenBank/DDBJ whole genome shotgun (WGS) entry which is preliminary data.</text>
</comment>
<evidence type="ECO:0000256" key="2">
    <source>
        <dbReference type="SAM" id="SignalP"/>
    </source>
</evidence>
<sequence>MQVQRTWLALLGAVWLVLPSHVAADDPQITNPNQATIRQFNIVLTDNTKVYDLGCCMGVPNELASAPQWKAFEHQRMAMASTPGARTFGLQFCHHLPGSKPEEATQAFKDVCTKNGGEVITPEKGYCPQNWPNYDEKYVKPALTRAPGAGDDPAPPPAPNPLPNADGKSTNDKDGFKTQGTFHYALVDYAITRSLACCKASTKPIIKPVAQYQPKLASCAQRKVASTVFMSQCAKILSSITKSKKLSGYTTLTGDGDAIVDEKTKQQCSAMWTNAISYTYGFCQLDHDSVRDDAIKAFQYDCTAKGGESKEPHMGMCLWNVDDAAASGS</sequence>
<dbReference type="Proteomes" id="UP000306050">
    <property type="component" value="Chromosome SGRAM_1"/>
</dbReference>
<reference evidence="3 4" key="1">
    <citation type="submission" date="2019-05" db="EMBL/GenBank/DDBJ databases">
        <title>Sporisorium graminicola CBS 10092 draft sequencing and annotation.</title>
        <authorList>
            <person name="Solano-Gonzalez S."/>
            <person name="Caddick M.X."/>
            <person name="Darby A."/>
        </authorList>
    </citation>
    <scope>NUCLEOTIDE SEQUENCE [LARGE SCALE GENOMIC DNA]</scope>
    <source>
        <strain evidence="3 4">CBS 10092</strain>
    </source>
</reference>
<evidence type="ECO:0000313" key="4">
    <source>
        <dbReference type="Proteomes" id="UP000306050"/>
    </source>
</evidence>
<name>A0A4U7L4P3_9BASI</name>
<protein>
    <submittedName>
        <fullName evidence="3">Uncharacterized protein</fullName>
    </submittedName>
</protein>
<dbReference type="AlphaFoldDB" id="A0A4U7L4P3"/>
<proteinExistence type="predicted"/>
<feature type="signal peptide" evidence="2">
    <location>
        <begin position="1"/>
        <end position="24"/>
    </location>
</feature>
<evidence type="ECO:0000313" key="3">
    <source>
        <dbReference type="EMBL" id="TKY90948.1"/>
    </source>
</evidence>
<gene>
    <name evidence="3" type="ORF">EX895_000946</name>
</gene>
<keyword evidence="2" id="KW-0732">Signal</keyword>
<dbReference type="OrthoDB" id="2543697at2759"/>
<keyword evidence="4" id="KW-1185">Reference proteome</keyword>
<feature type="compositionally biased region" description="Pro residues" evidence="1">
    <location>
        <begin position="153"/>
        <end position="162"/>
    </location>
</feature>
<feature type="chain" id="PRO_5020478518" evidence="2">
    <location>
        <begin position="25"/>
        <end position="329"/>
    </location>
</feature>
<accession>A0A4U7L4P3</accession>
<dbReference type="KEGG" id="sgra:EX895_000946"/>
<feature type="region of interest" description="Disordered" evidence="1">
    <location>
        <begin position="143"/>
        <end position="174"/>
    </location>
</feature>
<dbReference type="EMBL" id="SRRM01000002">
    <property type="protein sequence ID" value="TKY90948.1"/>
    <property type="molecule type" value="Genomic_DNA"/>
</dbReference>
<dbReference type="GeneID" id="40723841"/>